<reference evidence="1 2" key="1">
    <citation type="submission" date="2017-02" db="EMBL/GenBank/DDBJ databases">
        <authorList>
            <person name="Peterson S.W."/>
        </authorList>
    </citation>
    <scope>NUCLEOTIDE SEQUENCE [LARGE SCALE GENOMIC DNA]</scope>
    <source>
        <strain evidence="1 2">LSP_Lj1</strain>
    </source>
</reference>
<dbReference type="Proteomes" id="UP000188342">
    <property type="component" value="Unassembled WGS sequence"/>
</dbReference>
<name>A0A1R4IER8_9ACTN</name>
<sequence>MPAATLDHLRTAQRVLCYGVTGSGKSTVALALGALLGLPVHLVDDEIGWLPGWRQRPVPEQRELAASMVAEPGWILDSAYGHWRDLVLPRAEVILALDYPRWLTLARLVRRTVRRVVTKEPQCNGNVETLRQTFSSESIIAWHFRSFANKRRRMRAFEAATDGPAVLRLTHPRQLTELLAELRNPPVG</sequence>
<dbReference type="SUPFAM" id="SSF52540">
    <property type="entry name" value="P-loop containing nucleoside triphosphate hydrolases"/>
    <property type="match status" value="1"/>
</dbReference>
<keyword evidence="2" id="KW-1185">Reference proteome</keyword>
<organism evidence="1 2">
    <name type="scientific">Luteococcus japonicus LSP_Lj1</name>
    <dbReference type="NCBI Taxonomy" id="1255658"/>
    <lineage>
        <taxon>Bacteria</taxon>
        <taxon>Bacillati</taxon>
        <taxon>Actinomycetota</taxon>
        <taxon>Actinomycetes</taxon>
        <taxon>Propionibacteriales</taxon>
        <taxon>Propionibacteriaceae</taxon>
        <taxon>Luteococcus</taxon>
    </lineage>
</organism>
<dbReference type="AlphaFoldDB" id="A0A1R4IER8"/>
<dbReference type="InterPro" id="IPR027417">
    <property type="entry name" value="P-loop_NTPase"/>
</dbReference>
<evidence type="ECO:0000313" key="1">
    <source>
        <dbReference type="EMBL" id="SJN18236.1"/>
    </source>
</evidence>
<protein>
    <submittedName>
        <fullName evidence="1">DNA topology modulation protein</fullName>
    </submittedName>
</protein>
<evidence type="ECO:0000313" key="2">
    <source>
        <dbReference type="Proteomes" id="UP000188342"/>
    </source>
</evidence>
<gene>
    <name evidence="1" type="ORF">FM114_01385</name>
</gene>
<dbReference type="PANTHER" id="PTHR37816:SF1">
    <property type="entry name" value="TOXIN"/>
    <property type="match status" value="1"/>
</dbReference>
<dbReference type="OrthoDB" id="3199600at2"/>
<dbReference type="PANTHER" id="PTHR37816">
    <property type="entry name" value="YALI0E33011P"/>
    <property type="match status" value="1"/>
</dbReference>
<dbReference type="InterPro" id="IPR052922">
    <property type="entry name" value="Cytidylate_Kinase-2"/>
</dbReference>
<dbReference type="Gene3D" id="3.40.50.300">
    <property type="entry name" value="P-loop containing nucleotide triphosphate hydrolases"/>
    <property type="match status" value="1"/>
</dbReference>
<dbReference type="RefSeq" id="WP_094763405.1">
    <property type="nucleotide sequence ID" value="NZ_FUKQ01000006.1"/>
</dbReference>
<accession>A0A1R4IER8</accession>
<dbReference type="STRING" id="1255658.FM114_01385"/>
<dbReference type="EMBL" id="FUKQ01000006">
    <property type="protein sequence ID" value="SJN18236.1"/>
    <property type="molecule type" value="Genomic_DNA"/>
</dbReference>
<proteinExistence type="predicted"/>